<sequence length="490" mass="52421">MDGRSATIVALEGVRKSFGAVRALAGVDLEVRAGECLGLVGHNGAGKSTLMQVLAGTLAADEGRLVVAGDDITASAGVAAARSHGVVCVFQELSLCPNLTVAENARVMHRAFRGFGWRKRAGAAMVAMLDDIFPGHGIDPADVVADLSIARRQMVEIARAFLVTDQPLRLVILDEPTSSLDQIVAEQLMGFVRRFVARGGSVILISHLLGEILSTCDRVVVMKDGRVVETRPARDFTRESLVAAMGSVVAHEEGRSVAATARQAGETVVEARPPRQADGRSLSARRGEIVGLAGLAGHGQTDLLVRINAAAQGREPHARVAGAVAFVAGDRQSDGVFPLWSIAENITIRSLGRLRRFGLIDPAAEARMAEEWRQRIAIRTPDMGNGILSLSGGNQQKALFARALASEADIVLMDDPMRGVDVGTKQEVYGMVRAEAARGRTFLWYTTEFDELLHCDRVYVFRAGVIVAELAADEITEERVLQSSFAEEAA</sequence>
<keyword evidence="2" id="KW-0813">Transport</keyword>
<dbReference type="GO" id="GO:0016887">
    <property type="term" value="F:ATP hydrolysis activity"/>
    <property type="evidence" value="ECO:0007669"/>
    <property type="project" value="InterPro"/>
</dbReference>
<evidence type="ECO:0000256" key="1">
    <source>
        <dbReference type="ARBA" id="ARBA00005417"/>
    </source>
</evidence>
<reference evidence="8 9" key="1">
    <citation type="submission" date="2020-08" db="EMBL/GenBank/DDBJ databases">
        <title>Genomic Encyclopedia of Type Strains, Phase IV (KMG-IV): sequencing the most valuable type-strain genomes for metagenomic binning, comparative biology and taxonomic classification.</title>
        <authorList>
            <person name="Goeker M."/>
        </authorList>
    </citation>
    <scope>NUCLEOTIDE SEQUENCE [LARGE SCALE GENOMIC DNA]</scope>
    <source>
        <strain evidence="8 9">DSM 101465</strain>
    </source>
</reference>
<evidence type="ECO:0000256" key="5">
    <source>
        <dbReference type="ARBA" id="ARBA00022741"/>
    </source>
</evidence>
<dbReference type="PANTHER" id="PTHR43790:SF9">
    <property type="entry name" value="GALACTOFURANOSE TRANSPORTER ATP-BINDING PROTEIN YTFR"/>
    <property type="match status" value="1"/>
</dbReference>
<feature type="domain" description="ABC transporter" evidence="7">
    <location>
        <begin position="9"/>
        <end position="249"/>
    </location>
</feature>
<keyword evidence="4" id="KW-0677">Repeat</keyword>
<dbReference type="Proteomes" id="UP000588017">
    <property type="component" value="Unassembled WGS sequence"/>
</dbReference>
<dbReference type="PROSITE" id="PS00211">
    <property type="entry name" value="ABC_TRANSPORTER_1"/>
    <property type="match status" value="1"/>
</dbReference>
<dbReference type="PANTHER" id="PTHR43790">
    <property type="entry name" value="CARBOHYDRATE TRANSPORT ATP-BINDING PROTEIN MG119-RELATED"/>
    <property type="match status" value="1"/>
</dbReference>
<evidence type="ECO:0000313" key="9">
    <source>
        <dbReference type="Proteomes" id="UP000588017"/>
    </source>
</evidence>
<evidence type="ECO:0000256" key="3">
    <source>
        <dbReference type="ARBA" id="ARBA00022597"/>
    </source>
</evidence>
<evidence type="ECO:0000259" key="7">
    <source>
        <dbReference type="PROSITE" id="PS50893"/>
    </source>
</evidence>
<keyword evidence="5" id="KW-0547">Nucleotide-binding</keyword>
<name>A0A841K8K6_9HYPH</name>
<dbReference type="SMART" id="SM00382">
    <property type="entry name" value="AAA"/>
    <property type="match status" value="2"/>
</dbReference>
<feature type="domain" description="ABC transporter" evidence="7">
    <location>
        <begin position="261"/>
        <end position="488"/>
    </location>
</feature>
<dbReference type="GO" id="GO:0005524">
    <property type="term" value="F:ATP binding"/>
    <property type="evidence" value="ECO:0007669"/>
    <property type="project" value="UniProtKB-KW"/>
</dbReference>
<dbReference type="InterPro" id="IPR003439">
    <property type="entry name" value="ABC_transporter-like_ATP-bd"/>
</dbReference>
<evidence type="ECO:0000256" key="6">
    <source>
        <dbReference type="ARBA" id="ARBA00022840"/>
    </source>
</evidence>
<keyword evidence="6 8" id="KW-0067">ATP-binding</keyword>
<comment type="similarity">
    <text evidence="1">Belongs to the ABC transporter superfamily.</text>
</comment>
<evidence type="ECO:0000256" key="4">
    <source>
        <dbReference type="ARBA" id="ARBA00022737"/>
    </source>
</evidence>
<keyword evidence="9" id="KW-1185">Reference proteome</keyword>
<dbReference type="RefSeq" id="WP_183335157.1">
    <property type="nucleotide sequence ID" value="NZ_BMHX01000005.1"/>
</dbReference>
<accession>A0A841K8K6</accession>
<evidence type="ECO:0000313" key="8">
    <source>
        <dbReference type="EMBL" id="MBB6168837.1"/>
    </source>
</evidence>
<keyword evidence="3" id="KW-0762">Sugar transport</keyword>
<protein>
    <submittedName>
        <fullName evidence="8">Ribose transport system ATP-binding protein</fullName>
    </submittedName>
</protein>
<comment type="caution">
    <text evidence="8">The sequence shown here is derived from an EMBL/GenBank/DDBJ whole genome shotgun (WGS) entry which is preliminary data.</text>
</comment>
<dbReference type="InterPro" id="IPR017871">
    <property type="entry name" value="ABC_transporter-like_CS"/>
</dbReference>
<dbReference type="EMBL" id="JACHEH010000005">
    <property type="protein sequence ID" value="MBB6168837.1"/>
    <property type="molecule type" value="Genomic_DNA"/>
</dbReference>
<gene>
    <name evidence="8" type="ORF">HNQ73_002474</name>
</gene>
<evidence type="ECO:0000256" key="2">
    <source>
        <dbReference type="ARBA" id="ARBA00022448"/>
    </source>
</evidence>
<dbReference type="InterPro" id="IPR050107">
    <property type="entry name" value="ABC_carbohydrate_import_ATPase"/>
</dbReference>
<dbReference type="AlphaFoldDB" id="A0A841K8K6"/>
<dbReference type="CDD" id="cd03216">
    <property type="entry name" value="ABC_Carb_Monos_I"/>
    <property type="match status" value="1"/>
</dbReference>
<organism evidence="8 9">
    <name type="scientific">Chelatococcus composti</name>
    <dbReference type="NCBI Taxonomy" id="1743235"/>
    <lineage>
        <taxon>Bacteria</taxon>
        <taxon>Pseudomonadati</taxon>
        <taxon>Pseudomonadota</taxon>
        <taxon>Alphaproteobacteria</taxon>
        <taxon>Hyphomicrobiales</taxon>
        <taxon>Chelatococcaceae</taxon>
        <taxon>Chelatococcus</taxon>
    </lineage>
</organism>
<dbReference type="CDD" id="cd03215">
    <property type="entry name" value="ABC_Carb_Monos_II"/>
    <property type="match status" value="1"/>
</dbReference>
<dbReference type="InterPro" id="IPR003593">
    <property type="entry name" value="AAA+_ATPase"/>
</dbReference>
<proteinExistence type="inferred from homology"/>
<dbReference type="Gene3D" id="3.40.50.300">
    <property type="entry name" value="P-loop containing nucleotide triphosphate hydrolases"/>
    <property type="match status" value="2"/>
</dbReference>
<dbReference type="SUPFAM" id="SSF52540">
    <property type="entry name" value="P-loop containing nucleoside triphosphate hydrolases"/>
    <property type="match status" value="2"/>
</dbReference>
<dbReference type="Pfam" id="PF00005">
    <property type="entry name" value="ABC_tran"/>
    <property type="match status" value="2"/>
</dbReference>
<dbReference type="PROSITE" id="PS50893">
    <property type="entry name" value="ABC_TRANSPORTER_2"/>
    <property type="match status" value="2"/>
</dbReference>
<dbReference type="InterPro" id="IPR027417">
    <property type="entry name" value="P-loop_NTPase"/>
</dbReference>